<organism evidence="18 19">
    <name type="scientific">Adineta ricciae</name>
    <name type="common">Rotifer</name>
    <dbReference type="NCBI Taxonomy" id="249248"/>
    <lineage>
        <taxon>Eukaryota</taxon>
        <taxon>Metazoa</taxon>
        <taxon>Spiralia</taxon>
        <taxon>Gnathifera</taxon>
        <taxon>Rotifera</taxon>
        <taxon>Eurotatoria</taxon>
        <taxon>Bdelloidea</taxon>
        <taxon>Adinetida</taxon>
        <taxon>Adinetidae</taxon>
        <taxon>Adineta</taxon>
    </lineage>
</organism>
<evidence type="ECO:0000256" key="11">
    <source>
        <dbReference type="ARBA" id="ARBA00023054"/>
    </source>
</evidence>
<dbReference type="GO" id="GO:1990904">
    <property type="term" value="C:ribonucleoprotein complex"/>
    <property type="evidence" value="ECO:0007669"/>
    <property type="project" value="UniProtKB-KW"/>
</dbReference>
<evidence type="ECO:0000256" key="14">
    <source>
        <dbReference type="SAM" id="Coils"/>
    </source>
</evidence>
<dbReference type="InterPro" id="IPR013083">
    <property type="entry name" value="Znf_RING/FYVE/PHD"/>
</dbReference>
<evidence type="ECO:0000256" key="7">
    <source>
        <dbReference type="ARBA" id="ARBA00022723"/>
    </source>
</evidence>
<feature type="compositionally biased region" description="Low complexity" evidence="15">
    <location>
        <begin position="634"/>
        <end position="648"/>
    </location>
</feature>
<dbReference type="Pfam" id="PF01249">
    <property type="entry name" value="Ribosomal_S21e"/>
    <property type="match status" value="1"/>
</dbReference>
<evidence type="ECO:0000256" key="4">
    <source>
        <dbReference type="ARBA" id="ARBA00010228"/>
    </source>
</evidence>
<comment type="similarity">
    <text evidence="4">Belongs to the eukaryotic ribosomal protein eS21 family.</text>
</comment>
<proteinExistence type="inferred from homology"/>
<dbReference type="InterPro" id="IPR036855">
    <property type="entry name" value="Znf_CCCH_sf"/>
</dbReference>
<dbReference type="OrthoDB" id="10067217at2759"/>
<dbReference type="PROSITE" id="PS00518">
    <property type="entry name" value="ZF_RING_1"/>
    <property type="match status" value="1"/>
</dbReference>
<comment type="similarity">
    <text evidence="3">Belongs to the LRRFIP family.</text>
</comment>
<keyword evidence="8 13" id="KW-0863">Zinc-finger</keyword>
<evidence type="ECO:0000256" key="2">
    <source>
        <dbReference type="ARBA" id="ARBA00004201"/>
    </source>
</evidence>
<protein>
    <recommendedName>
        <fullName evidence="5">RING-type E3 ubiquitin transferase</fullName>
        <ecNumber evidence="5">2.3.2.27</ecNumber>
    </recommendedName>
</protein>
<feature type="compositionally biased region" description="Basic and acidic residues" evidence="15">
    <location>
        <begin position="1246"/>
        <end position="1272"/>
    </location>
</feature>
<dbReference type="Pfam" id="PF09738">
    <property type="entry name" value="LRRFIP"/>
    <property type="match status" value="1"/>
</dbReference>
<dbReference type="EMBL" id="CAJNOJ010000072">
    <property type="protein sequence ID" value="CAF1034590.1"/>
    <property type="molecule type" value="Genomic_DNA"/>
</dbReference>
<evidence type="ECO:0000256" key="6">
    <source>
        <dbReference type="ARBA" id="ARBA00022679"/>
    </source>
</evidence>
<dbReference type="PROSITE" id="PS50089">
    <property type="entry name" value="ZF_RING_2"/>
    <property type="match status" value="1"/>
</dbReference>
<feature type="region of interest" description="Disordered" evidence="15">
    <location>
        <begin position="627"/>
        <end position="663"/>
    </location>
</feature>
<dbReference type="GO" id="GO:0000288">
    <property type="term" value="P:nuclear-transcribed mRNA catabolic process, deadenylation-dependent decay"/>
    <property type="evidence" value="ECO:0007669"/>
    <property type="project" value="TreeGrafter"/>
</dbReference>
<comment type="catalytic activity">
    <reaction evidence="1">
        <text>S-ubiquitinyl-[E2 ubiquitin-conjugating enzyme]-L-cysteine + [acceptor protein]-L-lysine = [E2 ubiquitin-conjugating enzyme]-L-cysteine + N(6)-ubiquitinyl-[acceptor protein]-L-lysine.</text>
        <dbReference type="EC" id="2.3.2.27"/>
    </reaction>
</comment>
<dbReference type="GO" id="GO:0005840">
    <property type="term" value="C:ribosome"/>
    <property type="evidence" value="ECO:0007669"/>
    <property type="project" value="UniProtKB-KW"/>
</dbReference>
<evidence type="ECO:0000256" key="12">
    <source>
        <dbReference type="ARBA" id="ARBA00023274"/>
    </source>
</evidence>
<evidence type="ECO:0000256" key="8">
    <source>
        <dbReference type="ARBA" id="ARBA00022771"/>
    </source>
</evidence>
<dbReference type="GO" id="GO:0003735">
    <property type="term" value="F:structural constituent of ribosome"/>
    <property type="evidence" value="ECO:0007669"/>
    <property type="project" value="InterPro"/>
</dbReference>
<feature type="compositionally biased region" description="Polar residues" evidence="15">
    <location>
        <begin position="720"/>
        <end position="729"/>
    </location>
</feature>
<evidence type="ECO:0000256" key="5">
    <source>
        <dbReference type="ARBA" id="ARBA00012483"/>
    </source>
</evidence>
<dbReference type="GO" id="GO:0003729">
    <property type="term" value="F:mRNA binding"/>
    <property type="evidence" value="ECO:0007669"/>
    <property type="project" value="TreeGrafter"/>
</dbReference>
<dbReference type="PANTHER" id="PTHR13139:SF54">
    <property type="entry name" value="RING-TYPE E3 UBIQUITIN TRANSFERASE"/>
    <property type="match status" value="1"/>
</dbReference>
<dbReference type="SUPFAM" id="SSF90229">
    <property type="entry name" value="CCCH zinc finger"/>
    <property type="match status" value="1"/>
</dbReference>
<dbReference type="GO" id="GO:0006412">
    <property type="term" value="P:translation"/>
    <property type="evidence" value="ECO:0007669"/>
    <property type="project" value="InterPro"/>
</dbReference>
<reference evidence="18" key="1">
    <citation type="submission" date="2021-02" db="EMBL/GenBank/DDBJ databases">
        <authorList>
            <person name="Nowell W R."/>
        </authorList>
    </citation>
    <scope>NUCLEOTIDE SEQUENCE</scope>
</reference>
<feature type="domain" description="C3H1-type" evidence="17">
    <location>
        <begin position="593"/>
        <end position="621"/>
    </location>
</feature>
<feature type="domain" description="RING-type" evidence="16">
    <location>
        <begin position="120"/>
        <end position="164"/>
    </location>
</feature>
<keyword evidence="6" id="KW-0808">Transferase</keyword>
<dbReference type="Pfam" id="PF21206">
    <property type="entry name" value="Roquin_1_2-like_ROQ"/>
    <property type="match status" value="1"/>
</dbReference>
<evidence type="ECO:0000256" key="9">
    <source>
        <dbReference type="ARBA" id="ARBA00022833"/>
    </source>
</evidence>
<accession>A0A814J4V3</accession>
<feature type="compositionally biased region" description="Basic and acidic residues" evidence="15">
    <location>
        <begin position="1363"/>
        <end position="1408"/>
    </location>
</feature>
<dbReference type="GO" id="GO:0006511">
    <property type="term" value="P:ubiquitin-dependent protein catabolic process"/>
    <property type="evidence" value="ECO:0007669"/>
    <property type="project" value="TreeGrafter"/>
</dbReference>
<feature type="compositionally biased region" description="Polar residues" evidence="15">
    <location>
        <begin position="1204"/>
        <end position="1221"/>
    </location>
</feature>
<dbReference type="GO" id="GO:0000209">
    <property type="term" value="P:protein polyubiquitination"/>
    <property type="evidence" value="ECO:0007669"/>
    <property type="project" value="TreeGrafter"/>
</dbReference>
<dbReference type="GO" id="GO:0006355">
    <property type="term" value="P:regulation of DNA-templated transcription"/>
    <property type="evidence" value="ECO:0007669"/>
    <property type="project" value="InterPro"/>
</dbReference>
<keyword evidence="11 14" id="KW-0175">Coiled coil</keyword>
<dbReference type="PANTHER" id="PTHR13139">
    <property type="entry name" value="RING FINGER AND CCCH-TYPE ZINC FINGER DOMAIN-CONTAINING PROTEIN"/>
    <property type="match status" value="1"/>
</dbReference>
<keyword evidence="9 13" id="KW-0862">Zinc</keyword>
<feature type="zinc finger region" description="C3H1-type" evidence="13">
    <location>
        <begin position="593"/>
        <end position="621"/>
    </location>
</feature>
<comment type="subcellular location">
    <subcellularLocation>
        <location evidence="2">Cytoplasm</location>
        <location evidence="2">P-body</location>
    </subcellularLocation>
</comment>
<evidence type="ECO:0000256" key="1">
    <source>
        <dbReference type="ARBA" id="ARBA00000900"/>
    </source>
</evidence>
<dbReference type="InterPro" id="IPR000571">
    <property type="entry name" value="Znf_CCCH"/>
</dbReference>
<keyword evidence="10" id="KW-0689">Ribosomal protein</keyword>
<dbReference type="GO" id="GO:0008270">
    <property type="term" value="F:zinc ion binding"/>
    <property type="evidence" value="ECO:0007669"/>
    <property type="project" value="UniProtKB-KW"/>
</dbReference>
<feature type="region of interest" description="Disordered" evidence="15">
    <location>
        <begin position="1314"/>
        <end position="1429"/>
    </location>
</feature>
<sequence>MQQTDNIPTADQIELYVPRKCAASNKIIAAKDHAAVQIDIAEVDERTGVATGKNRTYALCGSIRMMGESDDSLAVVGTNELCLTSSSSSSQHIRNKASNEIKMPSTIPTLLPYAHEFLRCAICLHDFEYDNSSYRPITLPNCGHTMCGQCIEIIRKQTKCPQDQVSYGTTIPLEQLPINYPLLLLLFDPDRLPEDDEQRYGQCLSYMNLDDETKSYFHQSQAILGDIAVGIKYLLYEYKLAEHKENQQILTRPIIRKVFALLNSQFIDRDGRLKALKAARSLGERICVDFIIHHQNPQQLTANLWSAVRSRGCQFLGPAMQEEVLKLILLALEDGSALSRKVLVLFVVQKLAPQYPRASKTSVGHVVQLLYRASCFKVQKREEESSLMQLKSEFRNYESLRREHDSQIIQIAVEAGLRISPDQWSSLLYGDGQHKSSMQSIIDKLSTPASFTQAIQEFLIVLQRAGDSSKHLAQLKSDFEFLSQIEIGCTDQQSTSEESHSAHSNWPCMLDVLKAVRTVLQALMDFNLQESKNNHFNKNFYHHRSYDLSSTTFTSSTSCSSPMTVSPLGGSSTTSEYHLQPLHPATSQHGQSKYKVSMCRDFVQKQSCPRGIHCTFAHSKAEMDKYRAKNRPPNGSTLPLTSTNTNSSFPPPQNTTGLPLYSPANNTNLVRPIPPPILPLWNPQQSQHLIQEVPQQHHHHHYYHPSQIPPSILQMHAHSNSTTYDHSQQNNNLNPTNNNNNNNNNNSSQIPVIAAAAQAILEQNNAAAAALAANTFYRFQQQQQTPYHQSSSMIGQQSQQPSLLSRSSNLPNPSSNSMQQRSHNFTEARFSSLSDQHNSHQVSNQFHPIEDLRLPPVMHLAGSNPADNSNLNQRNYPVLQTIPPKNDDNLLYFPSINNLNRSQQTYLSSSNTNHGLFNDILPTNNNNTNNPISTLSTNTFINNRQQQQQQQQPFKPPTAFSYPQQHQIRNDENVFHNNQQHLSNFDDDEYSLINASSNGNGGGGANSNDSSLFYFGSANAHATAAYNFYHPNSPLGGNGHSLKAYMYNEKQALRYQVDTFKDILDEHYETLNQAKRQLKEKSKDFELQKRTLADLQQENNQLKEILENREKLIQESGMQLLTVDQPNGKPVGDEKLSSVLPTGLVSHETFTLLNSLGKGSIDEKLKRILSEKREQFDQIVKLKSELEDERNRLRTLERQLPKLQDSQNHANSTLDSEQQKQLQKEITDLKNRLQRLEAENGSLQQENKRYDAQLRRHKQQTDDAERVEEDLKQERRRLQREYRDMKSRYDDAVLEKQRLQDRVDSMEFVRRNYNSSSRQLHNSSAGGNSYLPPASSRSGRGPSVARYTSVERETDPSLAPPYRSREPSVARRASRDYSSDRWSTRRDSTTSAPYDHDFSSSNARRPDRWSTATAPNMSSSSYNFSSLPGRTDPRMKCGSHDEVFVWSFACLNLRVAREELESERTRGDVLQRENERLRTLRKKTLLNTPDDNLVSSSSVSRSHTSSPSPSYISSSDLQFYPTLQDPS</sequence>
<feature type="region of interest" description="Disordered" evidence="15">
    <location>
        <begin position="1237"/>
        <end position="1272"/>
    </location>
</feature>
<dbReference type="GO" id="GO:0061630">
    <property type="term" value="F:ubiquitin protein ligase activity"/>
    <property type="evidence" value="ECO:0007669"/>
    <property type="project" value="UniProtKB-EC"/>
</dbReference>
<evidence type="ECO:0000259" key="16">
    <source>
        <dbReference type="PROSITE" id="PS50089"/>
    </source>
</evidence>
<dbReference type="GO" id="GO:0000932">
    <property type="term" value="C:P-body"/>
    <property type="evidence" value="ECO:0007669"/>
    <property type="project" value="UniProtKB-SubCell"/>
</dbReference>
<dbReference type="Gene3D" id="4.10.1000.10">
    <property type="entry name" value="Zinc finger, CCCH-type"/>
    <property type="match status" value="1"/>
</dbReference>
<dbReference type="Gene3D" id="3.30.1230.20">
    <property type="match status" value="1"/>
</dbReference>
<dbReference type="InterPro" id="IPR052249">
    <property type="entry name" value="Roquin_domain"/>
</dbReference>
<keyword evidence="12" id="KW-0687">Ribonucleoprotein</keyword>
<gene>
    <name evidence="18" type="ORF">EDS130_LOCUS16592</name>
</gene>
<dbReference type="InterPro" id="IPR038579">
    <property type="entry name" value="Ribosomal_eS21_sf"/>
</dbReference>
<dbReference type="GO" id="GO:0035613">
    <property type="term" value="F:RNA stem-loop binding"/>
    <property type="evidence" value="ECO:0007669"/>
    <property type="project" value="TreeGrafter"/>
</dbReference>
<dbReference type="InterPro" id="IPR017907">
    <property type="entry name" value="Znf_RING_CS"/>
</dbReference>
<dbReference type="Gene3D" id="1.20.120.1790">
    <property type="match status" value="1"/>
</dbReference>
<dbReference type="SMART" id="SM00184">
    <property type="entry name" value="RING"/>
    <property type="match status" value="1"/>
</dbReference>
<dbReference type="PROSITE" id="PS50103">
    <property type="entry name" value="ZF_C3H1"/>
    <property type="match status" value="1"/>
</dbReference>
<dbReference type="InterPro" id="IPR041523">
    <property type="entry name" value="ROQ_II"/>
</dbReference>
<dbReference type="InterPro" id="IPR001931">
    <property type="entry name" value="Ribosomal_eS21"/>
</dbReference>
<dbReference type="Gene3D" id="3.30.40.10">
    <property type="entry name" value="Zinc/RING finger domain, C3HC4 (zinc finger)"/>
    <property type="match status" value="1"/>
</dbReference>
<dbReference type="Proteomes" id="UP000663852">
    <property type="component" value="Unassembled WGS sequence"/>
</dbReference>
<feature type="compositionally biased region" description="Low complexity" evidence="15">
    <location>
        <begin position="1332"/>
        <end position="1346"/>
    </location>
</feature>
<evidence type="ECO:0000256" key="3">
    <source>
        <dbReference type="ARBA" id="ARBA00008275"/>
    </source>
</evidence>
<dbReference type="InterPro" id="IPR048575">
    <property type="entry name" value="Roquin_1_2-like_ROQ"/>
</dbReference>
<evidence type="ECO:0000256" key="13">
    <source>
        <dbReference type="PROSITE-ProRule" id="PRU00723"/>
    </source>
</evidence>
<dbReference type="GO" id="GO:0010494">
    <property type="term" value="C:cytoplasmic stress granule"/>
    <property type="evidence" value="ECO:0007669"/>
    <property type="project" value="TreeGrafter"/>
</dbReference>
<feature type="region of interest" description="Disordered" evidence="15">
    <location>
        <begin position="1198"/>
        <end position="1221"/>
    </location>
</feature>
<feature type="region of interest" description="Disordered" evidence="15">
    <location>
        <begin position="787"/>
        <end position="823"/>
    </location>
</feature>
<feature type="region of interest" description="Disordered" evidence="15">
    <location>
        <begin position="720"/>
        <end position="747"/>
    </location>
</feature>
<feature type="compositionally biased region" description="Polar residues" evidence="15">
    <location>
        <begin position="1314"/>
        <end position="1327"/>
    </location>
</feature>
<dbReference type="Pfam" id="PF13445">
    <property type="entry name" value="zf-RING_UBOX"/>
    <property type="match status" value="1"/>
</dbReference>
<dbReference type="SMART" id="SM00356">
    <property type="entry name" value="ZnF_C3H1"/>
    <property type="match status" value="1"/>
</dbReference>
<feature type="compositionally biased region" description="Low complexity" evidence="15">
    <location>
        <begin position="787"/>
        <end position="820"/>
    </location>
</feature>
<feature type="coiled-coil region" evidence="14">
    <location>
        <begin position="380"/>
        <end position="407"/>
    </location>
</feature>
<feature type="compositionally biased region" description="Low complexity" evidence="15">
    <location>
        <begin position="1495"/>
        <end position="1515"/>
    </location>
</feature>
<evidence type="ECO:0000256" key="15">
    <source>
        <dbReference type="SAM" id="MobiDB-lite"/>
    </source>
</evidence>
<feature type="compositionally biased region" description="Low complexity" evidence="15">
    <location>
        <begin position="730"/>
        <end position="746"/>
    </location>
</feature>
<feature type="region of interest" description="Disordered" evidence="15">
    <location>
        <begin position="1482"/>
        <end position="1527"/>
    </location>
</feature>
<dbReference type="Gene3D" id="1.10.287.1490">
    <property type="match status" value="1"/>
</dbReference>
<comment type="caution">
    <text evidence="18">The sequence shown here is derived from an EMBL/GenBank/DDBJ whole genome shotgun (WGS) entry which is preliminary data.</text>
</comment>
<evidence type="ECO:0000256" key="10">
    <source>
        <dbReference type="ARBA" id="ARBA00022980"/>
    </source>
</evidence>
<evidence type="ECO:0000313" key="18">
    <source>
        <dbReference type="EMBL" id="CAF1034590.1"/>
    </source>
</evidence>
<dbReference type="InterPro" id="IPR019139">
    <property type="entry name" value="LRRFIP1/2"/>
</dbReference>
<dbReference type="Pfam" id="PF18386">
    <property type="entry name" value="ROQ_II"/>
    <property type="match status" value="1"/>
</dbReference>
<dbReference type="Gene3D" id="1.20.5.4090">
    <property type="match status" value="1"/>
</dbReference>
<evidence type="ECO:0000259" key="17">
    <source>
        <dbReference type="PROSITE" id="PS50103"/>
    </source>
</evidence>
<evidence type="ECO:0000313" key="19">
    <source>
        <dbReference type="Proteomes" id="UP000663852"/>
    </source>
</evidence>
<dbReference type="SUPFAM" id="SSF57850">
    <property type="entry name" value="RING/U-box"/>
    <property type="match status" value="1"/>
</dbReference>
<dbReference type="FunFam" id="1.20.120.1790:FF:000001">
    <property type="entry name" value="roquin-1 isoform X1"/>
    <property type="match status" value="1"/>
</dbReference>
<name>A0A814J4V3_ADIRI</name>
<keyword evidence="7 13" id="KW-0479">Metal-binding</keyword>
<dbReference type="InterPro" id="IPR001841">
    <property type="entry name" value="Znf_RING"/>
</dbReference>
<dbReference type="GO" id="GO:0003725">
    <property type="term" value="F:double-stranded RNA binding"/>
    <property type="evidence" value="ECO:0007669"/>
    <property type="project" value="TreeGrafter"/>
</dbReference>
<feature type="coiled-coil region" evidence="14">
    <location>
        <begin position="1061"/>
        <end position="1115"/>
    </location>
</feature>
<dbReference type="Pfam" id="PF00642">
    <property type="entry name" value="zf-CCCH"/>
    <property type="match status" value="1"/>
</dbReference>
<dbReference type="EC" id="2.3.2.27" evidence="5"/>
<dbReference type="InterPro" id="IPR027370">
    <property type="entry name" value="Znf-RING_euk"/>
</dbReference>